<evidence type="ECO:0000256" key="8">
    <source>
        <dbReference type="PROSITE-ProRule" id="PRU01360"/>
    </source>
</evidence>
<dbReference type="EMBL" id="JAATJC010000001">
    <property type="protein sequence ID" value="NJC05280.1"/>
    <property type="molecule type" value="Genomic_DNA"/>
</dbReference>
<proteinExistence type="inferred from homology"/>
<evidence type="ECO:0000256" key="5">
    <source>
        <dbReference type="ARBA" id="ARBA00022729"/>
    </source>
</evidence>
<dbReference type="RefSeq" id="WP_168067993.1">
    <property type="nucleotide sequence ID" value="NZ_JAATJC010000001.1"/>
</dbReference>
<comment type="similarity">
    <text evidence="8">Belongs to the TonB-dependent receptor family.</text>
</comment>
<keyword evidence="14" id="KW-1185">Reference proteome</keyword>
<evidence type="ECO:0000256" key="6">
    <source>
        <dbReference type="ARBA" id="ARBA00023136"/>
    </source>
</evidence>
<keyword evidence="7 8" id="KW-0998">Cell outer membrane</keyword>
<feature type="signal peptide" evidence="10">
    <location>
        <begin position="1"/>
        <end position="24"/>
    </location>
</feature>
<dbReference type="GO" id="GO:0009279">
    <property type="term" value="C:cell outer membrane"/>
    <property type="evidence" value="ECO:0007669"/>
    <property type="project" value="UniProtKB-SubCell"/>
</dbReference>
<dbReference type="GO" id="GO:0015344">
    <property type="term" value="F:siderophore uptake transmembrane transporter activity"/>
    <property type="evidence" value="ECO:0007669"/>
    <property type="project" value="TreeGrafter"/>
</dbReference>
<dbReference type="InterPro" id="IPR041700">
    <property type="entry name" value="OMP_b-brl_3"/>
</dbReference>
<dbReference type="Proteomes" id="UP000558192">
    <property type="component" value="Unassembled WGS sequence"/>
</dbReference>
<comment type="caution">
    <text evidence="13">The sequence shown here is derived from an EMBL/GenBank/DDBJ whole genome shotgun (WGS) entry which is preliminary data.</text>
</comment>
<evidence type="ECO:0000256" key="10">
    <source>
        <dbReference type="SAM" id="SignalP"/>
    </source>
</evidence>
<evidence type="ECO:0000256" key="9">
    <source>
        <dbReference type="SAM" id="MobiDB-lite"/>
    </source>
</evidence>
<evidence type="ECO:0000259" key="11">
    <source>
        <dbReference type="Pfam" id="PF07715"/>
    </source>
</evidence>
<evidence type="ECO:0000256" key="1">
    <source>
        <dbReference type="ARBA" id="ARBA00004571"/>
    </source>
</evidence>
<dbReference type="GO" id="GO:0044718">
    <property type="term" value="P:siderophore transmembrane transport"/>
    <property type="evidence" value="ECO:0007669"/>
    <property type="project" value="TreeGrafter"/>
</dbReference>
<evidence type="ECO:0000256" key="3">
    <source>
        <dbReference type="ARBA" id="ARBA00022452"/>
    </source>
</evidence>
<evidence type="ECO:0000256" key="7">
    <source>
        <dbReference type="ARBA" id="ARBA00023237"/>
    </source>
</evidence>
<dbReference type="InterPro" id="IPR037066">
    <property type="entry name" value="Plug_dom_sf"/>
</dbReference>
<feature type="domain" description="Outer membrane protein beta-barrel" evidence="12">
    <location>
        <begin position="310"/>
        <end position="706"/>
    </location>
</feature>
<name>A0A7X5Y5N9_9SPHN</name>
<keyword evidence="4 8" id="KW-0812">Transmembrane</keyword>
<evidence type="ECO:0000313" key="14">
    <source>
        <dbReference type="Proteomes" id="UP000558192"/>
    </source>
</evidence>
<keyword evidence="2 8" id="KW-0813">Transport</keyword>
<keyword evidence="5 10" id="KW-0732">Signal</keyword>
<dbReference type="SUPFAM" id="SSF56935">
    <property type="entry name" value="Porins"/>
    <property type="match status" value="1"/>
</dbReference>
<organism evidence="13 14">
    <name type="scientific">Sphingomonas kaistensis</name>
    <dbReference type="NCBI Taxonomy" id="298708"/>
    <lineage>
        <taxon>Bacteria</taxon>
        <taxon>Pseudomonadati</taxon>
        <taxon>Pseudomonadota</taxon>
        <taxon>Alphaproteobacteria</taxon>
        <taxon>Sphingomonadales</taxon>
        <taxon>Sphingomonadaceae</taxon>
        <taxon>Sphingomonas</taxon>
    </lineage>
</organism>
<dbReference type="InterPro" id="IPR039426">
    <property type="entry name" value="TonB-dep_rcpt-like"/>
</dbReference>
<dbReference type="Pfam" id="PF07715">
    <property type="entry name" value="Plug"/>
    <property type="match status" value="1"/>
</dbReference>
<dbReference type="InterPro" id="IPR012910">
    <property type="entry name" value="Plug_dom"/>
</dbReference>
<dbReference type="AlphaFoldDB" id="A0A7X5Y5N9"/>
<evidence type="ECO:0000256" key="4">
    <source>
        <dbReference type="ARBA" id="ARBA00022692"/>
    </source>
</evidence>
<keyword evidence="3 8" id="KW-1134">Transmembrane beta strand</keyword>
<protein>
    <submittedName>
        <fullName evidence="13">Outer membrane receptor protein involved in Fe transport</fullName>
    </submittedName>
</protein>
<sequence>MVHRRFLAASALAIVIGMSFSAPAAAQSAPAASQPQPTRPAGERGQTVTVTGSRPQVIDAPDRLSFNVANDLGAQTGSLADALRNVPGVEVDLEGRVSLRGDPGVTILVDGRPSGQLRGEGRGDALLAMPANNIERVEVITNPSAAMSPEGSGGVINLVTKKQRQAGTTGTIRANAGLEGRGSASLNLARTRPGLTVSGEASYRRFTNEIIVTQDRERFVTGGASLLSRQEQLHDNVAQGGNGRFGVEYDLDKTNRLTGEISYRRNQLESDRDERFIGNAVEPGFTRLSDQEMSQRILGLRSSWRKTLPGKEHSFSVDLQHDRGGMNRLLDGRITPAAGAVLFERIENDIDRNETRLKADYKKPLGENRSLNLGYEFEGSNADFGFVGARGTALNALVPQANLTNAFDFSQDVHALYGTAQFNSGKWEFQPGLRLEQVGLDLFQRTDNARYEQDYFRVYPTLHVGRALSERTKLRASYSRRIQRPGPFELNPYIFYADARNIQRGNPNLKPEVTDAFETSLQYRKDATFLSLTGFYRRSRDMFTEILQTLPDGVLLTTRANLGRGSRLGADAIINGRLSKTLNYQLSGTVQRMELDPRGIAGTFGKVSGVVASVRGSVNFQPSPKDFLQISGNYQGKQLIPQGYRLGGGIVNVGYRRKINDQLSLLVTGQNILDSAQQEIVIRTPSFRDRLKFKVRGRAVLLGLAYNFGQGNGRKRQDDRFDFDPSAGSVGQ</sequence>
<gene>
    <name evidence="13" type="ORF">GGQ97_001073</name>
</gene>
<feature type="region of interest" description="Disordered" evidence="9">
    <location>
        <begin position="28"/>
        <end position="51"/>
    </location>
</feature>
<keyword evidence="13" id="KW-0675">Receptor</keyword>
<dbReference type="PANTHER" id="PTHR30069:SF29">
    <property type="entry name" value="HEMOGLOBIN AND HEMOGLOBIN-HAPTOGLOBIN-BINDING PROTEIN 1-RELATED"/>
    <property type="match status" value="1"/>
</dbReference>
<dbReference type="Pfam" id="PF14905">
    <property type="entry name" value="OMP_b-brl_3"/>
    <property type="match status" value="1"/>
</dbReference>
<comment type="subcellular location">
    <subcellularLocation>
        <location evidence="1 8">Cell outer membrane</location>
        <topology evidence="1 8">Multi-pass membrane protein</topology>
    </subcellularLocation>
</comment>
<dbReference type="InterPro" id="IPR036942">
    <property type="entry name" value="Beta-barrel_TonB_sf"/>
</dbReference>
<feature type="domain" description="TonB-dependent receptor plug" evidence="11">
    <location>
        <begin position="73"/>
        <end position="154"/>
    </location>
</feature>
<keyword evidence="6 8" id="KW-0472">Membrane</keyword>
<evidence type="ECO:0000313" key="13">
    <source>
        <dbReference type="EMBL" id="NJC05280.1"/>
    </source>
</evidence>
<evidence type="ECO:0000259" key="12">
    <source>
        <dbReference type="Pfam" id="PF14905"/>
    </source>
</evidence>
<feature type="region of interest" description="Disordered" evidence="9">
    <location>
        <begin position="713"/>
        <end position="732"/>
    </location>
</feature>
<reference evidence="13 14" key="1">
    <citation type="submission" date="2020-03" db="EMBL/GenBank/DDBJ databases">
        <title>Genomic Encyclopedia of Type Strains, Phase IV (KMG-IV): sequencing the most valuable type-strain genomes for metagenomic binning, comparative biology and taxonomic classification.</title>
        <authorList>
            <person name="Goeker M."/>
        </authorList>
    </citation>
    <scope>NUCLEOTIDE SEQUENCE [LARGE SCALE GENOMIC DNA]</scope>
    <source>
        <strain evidence="13 14">DSM 16846</strain>
    </source>
</reference>
<dbReference type="Gene3D" id="2.40.170.20">
    <property type="entry name" value="TonB-dependent receptor, beta-barrel domain"/>
    <property type="match status" value="1"/>
</dbReference>
<evidence type="ECO:0000256" key="2">
    <source>
        <dbReference type="ARBA" id="ARBA00022448"/>
    </source>
</evidence>
<feature type="chain" id="PRO_5030895032" evidence="10">
    <location>
        <begin position="25"/>
        <end position="732"/>
    </location>
</feature>
<accession>A0A7X5Y5N9</accession>
<dbReference type="Gene3D" id="2.170.130.10">
    <property type="entry name" value="TonB-dependent receptor, plug domain"/>
    <property type="match status" value="1"/>
</dbReference>
<dbReference type="PROSITE" id="PS52016">
    <property type="entry name" value="TONB_DEPENDENT_REC_3"/>
    <property type="match status" value="1"/>
</dbReference>
<dbReference type="PANTHER" id="PTHR30069">
    <property type="entry name" value="TONB-DEPENDENT OUTER MEMBRANE RECEPTOR"/>
    <property type="match status" value="1"/>
</dbReference>